<proteinExistence type="predicted"/>
<evidence type="ECO:0000313" key="2">
    <source>
        <dbReference type="Proteomes" id="UP000683360"/>
    </source>
</evidence>
<reference evidence="1" key="1">
    <citation type="submission" date="2021-03" db="EMBL/GenBank/DDBJ databases">
        <authorList>
            <person name="Bekaert M."/>
        </authorList>
    </citation>
    <scope>NUCLEOTIDE SEQUENCE</scope>
</reference>
<dbReference type="EMBL" id="CAJPWZ010001099">
    <property type="protein sequence ID" value="CAG2208023.1"/>
    <property type="molecule type" value="Genomic_DNA"/>
</dbReference>
<accession>A0A8S3RIS8</accession>
<organism evidence="1 2">
    <name type="scientific">Mytilus edulis</name>
    <name type="common">Blue mussel</name>
    <dbReference type="NCBI Taxonomy" id="6550"/>
    <lineage>
        <taxon>Eukaryota</taxon>
        <taxon>Metazoa</taxon>
        <taxon>Spiralia</taxon>
        <taxon>Lophotrochozoa</taxon>
        <taxon>Mollusca</taxon>
        <taxon>Bivalvia</taxon>
        <taxon>Autobranchia</taxon>
        <taxon>Pteriomorphia</taxon>
        <taxon>Mytilida</taxon>
        <taxon>Mytiloidea</taxon>
        <taxon>Mytilidae</taxon>
        <taxon>Mytilinae</taxon>
        <taxon>Mytilus</taxon>
    </lineage>
</organism>
<dbReference type="AlphaFoldDB" id="A0A8S3RIS8"/>
<protein>
    <submittedName>
        <fullName evidence="1">Uncharacterized protein</fullName>
    </submittedName>
</protein>
<sequence>MDNSKAMIASYKDEILQKIMFEKSEIKHEQELLETKVASMDLISNAISDNQFETSEIKDEQEFLETEDAGMDIIPNTISDNQLEKSEIKDEQEFLESEDDDMDFKSNLFSDDECKGFEILVEQELSKTKVFDMDIMPNGDILLSVQEYDNRISSPVFHILSQDGNVIGYSELYKTKMSSEINNLRFLRGLAIDKDRKLNLWEETDSYYSKNTKIHVLELL</sequence>
<evidence type="ECO:0000313" key="1">
    <source>
        <dbReference type="EMBL" id="CAG2208023.1"/>
    </source>
</evidence>
<dbReference type="Proteomes" id="UP000683360">
    <property type="component" value="Unassembled WGS sequence"/>
</dbReference>
<gene>
    <name evidence="1" type="ORF">MEDL_22251</name>
</gene>
<keyword evidence="2" id="KW-1185">Reference proteome</keyword>
<comment type="caution">
    <text evidence="1">The sequence shown here is derived from an EMBL/GenBank/DDBJ whole genome shotgun (WGS) entry which is preliminary data.</text>
</comment>
<name>A0A8S3RIS8_MYTED</name>